<evidence type="ECO:0000313" key="13">
    <source>
        <dbReference type="EMBL" id="CAH0725318.1"/>
    </source>
</evidence>
<keyword evidence="14" id="KW-1185">Reference proteome</keyword>
<evidence type="ECO:0000256" key="3">
    <source>
        <dbReference type="ARBA" id="ARBA00022729"/>
    </source>
</evidence>
<evidence type="ECO:0000256" key="10">
    <source>
        <dbReference type="ARBA" id="ARBA00066707"/>
    </source>
</evidence>
<dbReference type="GO" id="GO:0042381">
    <property type="term" value="P:hemolymph coagulation"/>
    <property type="evidence" value="ECO:0007669"/>
    <property type="project" value="UniProtKB-KW"/>
</dbReference>
<dbReference type="InterPro" id="IPR001254">
    <property type="entry name" value="Trypsin_dom"/>
</dbReference>
<dbReference type="GO" id="GO:0016020">
    <property type="term" value="C:membrane"/>
    <property type="evidence" value="ECO:0007669"/>
    <property type="project" value="InterPro"/>
</dbReference>
<dbReference type="FunFam" id="2.40.10.10:FF:000120">
    <property type="entry name" value="Putative serine protease"/>
    <property type="match status" value="1"/>
</dbReference>
<dbReference type="CDD" id="cd00190">
    <property type="entry name" value="Tryp_SPc"/>
    <property type="match status" value="1"/>
</dbReference>
<keyword evidence="1" id="KW-0768">Sushi</keyword>
<feature type="region of interest" description="Disordered" evidence="11">
    <location>
        <begin position="1175"/>
        <end position="1243"/>
    </location>
</feature>
<gene>
    <name evidence="13" type="ORF">BINO364_LOCUS10912</name>
</gene>
<dbReference type="OrthoDB" id="10016557at2759"/>
<dbReference type="SMART" id="SM00020">
    <property type="entry name" value="Tryp_SPc"/>
    <property type="match status" value="1"/>
</dbReference>
<dbReference type="CDD" id="cd00112">
    <property type="entry name" value="LDLa"/>
    <property type="match status" value="9"/>
</dbReference>
<dbReference type="InterPro" id="IPR002172">
    <property type="entry name" value="LDrepeatLR_classA_rpt"/>
</dbReference>
<keyword evidence="8" id="KW-0325">Glycoprotein</keyword>
<evidence type="ECO:0000256" key="4">
    <source>
        <dbReference type="ARBA" id="ARBA00022801"/>
    </source>
</evidence>
<feature type="domain" description="Peptidase S1" evidence="12">
    <location>
        <begin position="589"/>
        <end position="821"/>
    </location>
</feature>
<dbReference type="Proteomes" id="UP000838878">
    <property type="component" value="Chromosome 5"/>
</dbReference>
<reference evidence="13" key="1">
    <citation type="submission" date="2021-12" db="EMBL/GenBank/DDBJ databases">
        <authorList>
            <person name="Martin H S."/>
        </authorList>
    </citation>
    <scope>NUCLEOTIDE SEQUENCE</scope>
</reference>
<name>A0A8J9VMY5_9NEOP</name>
<dbReference type="PROSITE" id="PS00134">
    <property type="entry name" value="TRYPSIN_HIS"/>
    <property type="match status" value="1"/>
</dbReference>
<keyword evidence="3" id="KW-0732">Signal</keyword>
<keyword evidence="5" id="KW-0353">Hemolymph clotting</keyword>
<evidence type="ECO:0000259" key="12">
    <source>
        <dbReference type="SMART" id="SM00020"/>
    </source>
</evidence>
<dbReference type="PANTHER" id="PTHR24252:SF7">
    <property type="entry name" value="HYALIN"/>
    <property type="match status" value="1"/>
</dbReference>
<feature type="non-terminal residue" evidence="13">
    <location>
        <position position="2091"/>
    </location>
</feature>
<dbReference type="PANTHER" id="PTHR24252">
    <property type="entry name" value="ACROSIN-RELATED"/>
    <property type="match status" value="1"/>
</dbReference>
<evidence type="ECO:0000256" key="6">
    <source>
        <dbReference type="ARBA" id="ARBA00022825"/>
    </source>
</evidence>
<protein>
    <recommendedName>
        <fullName evidence="10">limulus clotting factor C</fullName>
        <ecNumber evidence="10">3.4.21.84</ecNumber>
    </recommendedName>
</protein>
<evidence type="ECO:0000256" key="9">
    <source>
        <dbReference type="ARBA" id="ARBA00052079"/>
    </source>
</evidence>
<dbReference type="InterPro" id="IPR043504">
    <property type="entry name" value="Peptidase_S1_PA_chymotrypsin"/>
</dbReference>
<dbReference type="InterPro" id="IPR036772">
    <property type="entry name" value="SRCR-like_dom_sf"/>
</dbReference>
<dbReference type="EC" id="3.4.21.84" evidence="10"/>
<evidence type="ECO:0000256" key="1">
    <source>
        <dbReference type="ARBA" id="ARBA00022659"/>
    </source>
</evidence>
<dbReference type="InterPro" id="IPR018114">
    <property type="entry name" value="TRYPSIN_HIS"/>
</dbReference>
<keyword evidence="2" id="KW-0645">Protease</keyword>
<dbReference type="Gene3D" id="2.40.10.10">
    <property type="entry name" value="Trypsin-like serine proteases"/>
    <property type="match status" value="2"/>
</dbReference>
<dbReference type="SUPFAM" id="SSF50494">
    <property type="entry name" value="Trypsin-like serine proteases"/>
    <property type="match status" value="2"/>
</dbReference>
<comment type="catalytic activity">
    <reaction evidence="9">
        <text>Selective cleavage of 103-Arg-|-Ser-104 and 124-Ile-|-Ile-125 bonds in Limulus clotting factor B to form activated factor B. Cleavage of -Pro-Arg-|-Xaa- bonds in synthetic substrates.</text>
        <dbReference type="EC" id="3.4.21.84"/>
    </reaction>
</comment>
<evidence type="ECO:0000256" key="11">
    <source>
        <dbReference type="SAM" id="MobiDB-lite"/>
    </source>
</evidence>
<dbReference type="Pfam" id="PF00089">
    <property type="entry name" value="Trypsin"/>
    <property type="match status" value="1"/>
</dbReference>
<dbReference type="InterPro" id="IPR023415">
    <property type="entry name" value="LDLR_class-A_CS"/>
</dbReference>
<accession>A0A8J9VMY5</accession>
<evidence type="ECO:0000256" key="2">
    <source>
        <dbReference type="ARBA" id="ARBA00022670"/>
    </source>
</evidence>
<dbReference type="EMBL" id="OV170225">
    <property type="protein sequence ID" value="CAH0725318.1"/>
    <property type="molecule type" value="Genomic_DNA"/>
</dbReference>
<dbReference type="PROSITE" id="PS00135">
    <property type="entry name" value="TRYPSIN_SER"/>
    <property type="match status" value="1"/>
</dbReference>
<dbReference type="InterPro" id="IPR033116">
    <property type="entry name" value="TRYPSIN_SER"/>
</dbReference>
<dbReference type="SUPFAM" id="SSF57424">
    <property type="entry name" value="LDL receptor-like module"/>
    <property type="match status" value="8"/>
</dbReference>
<feature type="compositionally biased region" description="Low complexity" evidence="11">
    <location>
        <begin position="1212"/>
        <end position="1226"/>
    </location>
</feature>
<dbReference type="PRINTS" id="PR00261">
    <property type="entry name" value="LDLRECEPTOR"/>
</dbReference>
<proteinExistence type="predicted"/>
<evidence type="ECO:0000256" key="5">
    <source>
        <dbReference type="ARBA" id="ARBA00022820"/>
    </source>
</evidence>
<dbReference type="SMART" id="SM00192">
    <property type="entry name" value="LDLa"/>
    <property type="match status" value="8"/>
</dbReference>
<dbReference type="Pfam" id="PF09342">
    <property type="entry name" value="DUF1986"/>
    <property type="match status" value="1"/>
</dbReference>
<dbReference type="InterPro" id="IPR015420">
    <property type="entry name" value="Peptidase_S1A_nudel"/>
</dbReference>
<keyword evidence="7" id="KW-1015">Disulfide bond</keyword>
<dbReference type="PROSITE" id="PS01209">
    <property type="entry name" value="LDLRA_1"/>
    <property type="match status" value="3"/>
</dbReference>
<dbReference type="Pfam" id="PF00057">
    <property type="entry name" value="Ldl_recept_a"/>
    <property type="match status" value="1"/>
</dbReference>
<dbReference type="SUPFAM" id="SSF56487">
    <property type="entry name" value="SRCR-like"/>
    <property type="match status" value="1"/>
</dbReference>
<dbReference type="Gene3D" id="4.10.400.10">
    <property type="entry name" value="Low-density Lipoprotein Receptor"/>
    <property type="match status" value="8"/>
</dbReference>
<evidence type="ECO:0000256" key="7">
    <source>
        <dbReference type="ARBA" id="ARBA00023157"/>
    </source>
</evidence>
<dbReference type="InterPro" id="IPR009003">
    <property type="entry name" value="Peptidase_S1_PA"/>
</dbReference>
<organism evidence="13 14">
    <name type="scientific">Brenthis ino</name>
    <name type="common">lesser marbled fritillary</name>
    <dbReference type="NCBI Taxonomy" id="405034"/>
    <lineage>
        <taxon>Eukaryota</taxon>
        <taxon>Metazoa</taxon>
        <taxon>Ecdysozoa</taxon>
        <taxon>Arthropoda</taxon>
        <taxon>Hexapoda</taxon>
        <taxon>Insecta</taxon>
        <taxon>Pterygota</taxon>
        <taxon>Neoptera</taxon>
        <taxon>Endopterygota</taxon>
        <taxon>Lepidoptera</taxon>
        <taxon>Glossata</taxon>
        <taxon>Ditrysia</taxon>
        <taxon>Papilionoidea</taxon>
        <taxon>Nymphalidae</taxon>
        <taxon>Heliconiinae</taxon>
        <taxon>Argynnini</taxon>
        <taxon>Brenthis</taxon>
    </lineage>
</organism>
<evidence type="ECO:0000313" key="14">
    <source>
        <dbReference type="Proteomes" id="UP000838878"/>
    </source>
</evidence>
<dbReference type="GO" id="GO:0004252">
    <property type="term" value="F:serine-type endopeptidase activity"/>
    <property type="evidence" value="ECO:0007669"/>
    <property type="project" value="InterPro"/>
</dbReference>
<feature type="compositionally biased region" description="Basic and acidic residues" evidence="11">
    <location>
        <begin position="1175"/>
        <end position="1197"/>
    </location>
</feature>
<dbReference type="InterPro" id="IPR036055">
    <property type="entry name" value="LDL_receptor-like_sf"/>
</dbReference>
<keyword evidence="6" id="KW-0720">Serine protease</keyword>
<keyword evidence="4" id="KW-0378">Hydrolase</keyword>
<sequence length="2091" mass="236221">MDQNIEEKKTVGLLPMGLAETNANAAQRNTDIIVISGLHEAENMTILKDNTEVFLQIKNISDLHLNKRKKRESISLSKHFNTPKTNHIKFKDNQIQKVKKLLAEHEVLCNEENHKDICRELVMKIESLTKNNFSNHHENNEGIRDHKNVIQDVVNNNKHMPGINPTDVSKRDIHIHNLVRPTKSVVPLSNDHDINYGISEQSNIPHQSIAYPHDITNPRLTDTCLLARLMRQSYPNFQGVYDTPYQEYPNIPSYSSQFSSGFPTSYLQTREVEAHKHKLHPQDIEIAMNFIVPKVEASSKEAFTNSSINEIECPIGSISCDNGNKCVSEKDWCDGNVDCDDVSDESRCSCKSRVDESRICDGYFDCPFGEDEMGCYGCSEGSFSCEDINMNSQSTCYSKEQRCNNVPDCPNHKDEIDCSMLAPSLHKKPLFSISNTEGYLYRNFKGNWYAVCSNPYMWAHDACRRETGLIIRPPFIQVLQIDPLIKVNYISTAPGGLIHTSNTCLNSSAVYVTCPDLLCGTRVLTAAQLLKENAAIENHLFGRNKRFLQRPYPVTFYDRTKRYVTNKDLRSKILLNYLDDIRKKRAESRVVGGRPSQPAAWPWMVALYRDGMFHCGGVIINQNWIMSAAHCVHKFWQHYYEVQVGMLRRFSFSPQEQNHRVSHVIVNQNYDQEDMRNDLSLLRVKPAIQFSRWVRPICLPSPEVAGSDWMWGPKPGTICTAVGWGATVEKGPDPDHMREVEVPVWESCKHEEDQAGKEICAGLVEGGKDACQGDSGGPLLCRNPANAQQWYVAGIVSHGDGCARKGEPGVYTRISLFVQWIRYHISTKTLPLIQPKQECPGFRCDSGISKCLPKKRMCDKIIDCLDGEDEFNCDTDKFPEESVINSIQNPFIQESNISADRKSKSSDDINLMPNKNNISLEKSDENIKDINNNHEIFKNDSKSDENINSIPITIIPPLSTDSKLNKNIEGTSNLKSIVLDDSIKDIKNSIINENNSFKVPENNTSPDYNKNAVNNGILSSNSKSNEDTLTVNNRKDNIQESSTSSTINITVNNADKQPLEVTTEFHTNNDFALNNTINTTTATTTIASIITTSKSELLNIDGELENIINLHDMGFKERDLNKVKPIIDLDMLGDDIKHASTIEISKTSSQENMNAEDFDGSITVDPLADEFESFVKTEKPKPQPESDSSILKRDPNSKESNTIIKENEDIATTKTLSSTSLPSTTTNQEDEPITKAPENNIDQKHSPSAIKELNSNIFIIDDTVNNDINDKDNVNQEIIKFEPANTTILEDQIISETQIDRKVNNFQKLLDTNDSLNRIENIIMPSELEPAKKRKKHLTFSDFQCRRIFQIVPFMARCDRKADCEDGTDELGCNCLDYLTTFDNKLICDGNFDCADGQDETDCYSCEEDHFLCKGSEVCLASKYVCDGKPQCPLGEDELDCFTLSNGNHIVYDFNGRPEVTLEGYLTERHDKNWHIVCEEDMSIHQQEESASHICRYLGFSSANRYLIKHINVKENLNIIEDNRGKRDIDLKVPVYFAFKSNNNNELQTIKNPKIIKEECVPNITKTCMALYIYCDHSLFTDFNINHLRSSKEVKDVSNHWPWIAKLYMDGKYKCTGVLIDLSWVLISHMCLQGVTLVDNFISVLLGSHKTLDSTVGPYEQACQVDAKKDLYRSKVMLLHLKKPAVYSAMVKPMVVMSSHFEDNKNKKCVAVGQDKHNKTFSVFLKETDDCDLHHRCFIRHENSSTCHTNEHSHWAGIISCHSKQGWYPAASFVQIDDVCAFSEKILATDIGNIKHEIKYYEEKPLSDFTQENFSDSCDGVRCQRGSCIKLRSVCDGVTDCEDGIDESKESCEKKYNICSRDPHHRGCDCLVGQLKCHNGLCIPKELFKDGNDDCGDGTDEPKQTMCSDYLRRVMPSRLCDGILHCHDKSDEDPMFCKCFAKEAYKCSGMSSNEDYCVAMDMVCDGVPDCPGGEDENACIGLSAPQGTPHGNGEVIIRSHGVWYSKCYPTKNHTKSELESICRELGFISGHAKQLSSLKVTHPHNNVVIDTFSDVTLNNNTIIKLRNTHAPIARAVADEKENCYPVYIECV</sequence>
<dbReference type="GO" id="GO:0006508">
    <property type="term" value="P:proteolysis"/>
    <property type="evidence" value="ECO:0007669"/>
    <property type="project" value="UniProtKB-KW"/>
</dbReference>
<evidence type="ECO:0000256" key="8">
    <source>
        <dbReference type="ARBA" id="ARBA00023180"/>
    </source>
</evidence>